<keyword evidence="2" id="KW-0472">Membrane</keyword>
<feature type="region of interest" description="Disordered" evidence="1">
    <location>
        <begin position="31"/>
        <end position="57"/>
    </location>
</feature>
<feature type="compositionally biased region" description="Polar residues" evidence="1">
    <location>
        <begin position="527"/>
        <end position="538"/>
    </location>
</feature>
<feature type="transmembrane region" description="Helical" evidence="2">
    <location>
        <begin position="212"/>
        <end position="233"/>
    </location>
</feature>
<feature type="compositionally biased region" description="Pro residues" evidence="1">
    <location>
        <begin position="44"/>
        <end position="54"/>
    </location>
</feature>
<proteinExistence type="predicted"/>
<keyword evidence="2" id="KW-1133">Transmembrane helix</keyword>
<keyword evidence="4" id="KW-1185">Reference proteome</keyword>
<accession>A0A9W4G2J2</accession>
<evidence type="ECO:0000256" key="2">
    <source>
        <dbReference type="SAM" id="Phobius"/>
    </source>
</evidence>
<organism evidence="3 4">
    <name type="scientific">Planktothrix pseudagardhii</name>
    <dbReference type="NCBI Taxonomy" id="132604"/>
    <lineage>
        <taxon>Bacteria</taxon>
        <taxon>Bacillati</taxon>
        <taxon>Cyanobacteriota</taxon>
        <taxon>Cyanophyceae</taxon>
        <taxon>Oscillatoriophycideae</taxon>
        <taxon>Oscillatoriales</taxon>
        <taxon>Microcoleaceae</taxon>
        <taxon>Planktothrix</taxon>
    </lineage>
</organism>
<name>A0A9W4G2J2_9CYAN</name>
<sequence length="659" mass="74719">MKLPSFSRDSWLIAIAMGGLCLFALPNSPAPATSASASPSSQPSSPPTSPPLPESPLLDELQSNLPMLNSKLDAAIKALGSVKTELTPEQLKSAWTNVDAQVDQLCTQTVSPLKKRIEEESKKDTTYKTIADLFNQIGTTCNNINNKTDQLKANSQQSSDPQETVDSPETNIKQELQSIKQLLNQVKEWVNQEQEKKYRESLEKRLDFQKNLQYSILGLLFVLLLGLFIRVILDNGGDRTVDGADQDKSGDGTKKNPTFVGLKESEALRKILEYFDEFLKKQTEALSNVETKLPRTLLEEVQKLISQKIDENNDQIKKSFQENLEHNFHILWESIKKQIEEISINTGNSQQEYSHEDIKKISEQLANIPDLIKDQNKDKVDRFFSDMEKKLIPLIKKLIREEYNNQQLTIIADHHEAVATGEDDQSSSEELNNHNEQIQVLQSQLEKITKEVEQLKSENSQSKENIKQLQTTLQAEQETIHQLQSDLEEKQNTLDSLEQQITIKDSTINSLQSEITNKKQKNEAEKTTSQQNKTPKISQKLQSLVDKYNQNNGDFNVLKSNSPIPVKDDSDAAKGVIKVNKVNESDAKFYVISYSQELYLFPKLIIDSNIHIKGLVRYFKCTLTDSTTNIQLVTPAKMKQISEEDSWELVDENSKGQVK</sequence>
<feature type="region of interest" description="Disordered" evidence="1">
    <location>
        <begin position="514"/>
        <end position="538"/>
    </location>
</feature>
<dbReference type="Proteomes" id="UP001153719">
    <property type="component" value="Chromosome"/>
</dbReference>
<feature type="compositionally biased region" description="Low complexity" evidence="1">
    <location>
        <begin position="31"/>
        <end position="43"/>
    </location>
</feature>
<reference evidence="3" key="1">
    <citation type="submission" date="2020-09" db="EMBL/GenBank/DDBJ databases">
        <authorList>
            <person name="Blom J."/>
        </authorList>
    </citation>
    <scope>NUCLEOTIDE SEQUENCE</scope>
    <source>
        <strain evidence="3">No.713</strain>
    </source>
</reference>
<evidence type="ECO:0000256" key="1">
    <source>
        <dbReference type="SAM" id="MobiDB-lite"/>
    </source>
</evidence>
<evidence type="ECO:0000313" key="4">
    <source>
        <dbReference type="Proteomes" id="UP001153719"/>
    </source>
</evidence>
<evidence type="ECO:0000313" key="3">
    <source>
        <dbReference type="EMBL" id="CAD5917770.1"/>
    </source>
</evidence>
<protein>
    <submittedName>
        <fullName evidence="3">Uncharacterized protein</fullName>
    </submittedName>
</protein>
<dbReference type="AlphaFoldDB" id="A0A9W4G2J2"/>
<dbReference type="KEGG" id="ppsu:NO713_00460"/>
<gene>
    <name evidence="3" type="ORF">NO713_00460</name>
</gene>
<dbReference type="EMBL" id="LR882967">
    <property type="protein sequence ID" value="CAD5917770.1"/>
    <property type="molecule type" value="Genomic_DNA"/>
</dbReference>
<keyword evidence="2" id="KW-0812">Transmembrane</keyword>
<dbReference type="RefSeq" id="WP_254172906.1">
    <property type="nucleotide sequence ID" value="NZ_LR882967.1"/>
</dbReference>
<feature type="compositionally biased region" description="Basic and acidic residues" evidence="1">
    <location>
        <begin position="516"/>
        <end position="526"/>
    </location>
</feature>